<sequence length="831" mass="90616">MDLAKLDKMKVVDLRTELQTRGLDTKGVKAVLIERLRAHVEGSAAGGGGDGDGAPVTPSRRQRRTRSMSRSPSPVPAAPVATQPELETLAEEEHHGAEPEVESASGAEVEEVEEDEHEEEQEQQEAQSEDQAKQVAEQEEEQTDSAAPTATQDEDVAMAEEPTTMETENQEDSNDFNKPAETAAQEAENNDADADADANANANADADAEKVAHQSNGNDGEKMDVDDDAGTGTKTDKEDDKQQQPEQEQEKSSERRKRSHSKTRSRSSSRSPKRRSGDKRDSKGGAAVEEQRTVVEDEPTIEENKVGLSWFDSDIHLVIDSTNFTSAKPLAPEIYSLIWSGARANYGVREGKVCFEVQLSEEIVPENAHHFRDEPHVRGFRVGFSTPQSSLLLGEAEHSYGYCESGRKANNGEFKDYGKPYQLDDVIGCYLDLESTPCNIRYTLNGEDLGIAHEFEKSSLGEDGALFPHIVTKGYEYTVNFSNAEELLVNAERPTRKRRKQRAESHKDDDNDGEKWKVLDEATADDDEPEKKDDETKPAAGEEDGDKVAEAEADANADASSKPTEDDEQSKEAGGEGESQSEQTEQAEGAEAASQDQAMEPAEEAAEATAAVPTESAAVTNGDSVPDAEAAAEPEAAAKKSAKSNEASANAEDEDEDGPSPNKRTKTESETEKSAEKSQAAEEEYEDVVPVPRDTVALLPGYVLLALVPIEQLVPGPQRPASRKECEVILLVGLPGAGKTHWTLKHVAENADKRYEVIGPDSIIAKMTIDGESRKTVHKGRWDKVYEICLNSLGGLEDIAMKRRRNFILDQPISRCPRWSLAGLTTSSTRS</sequence>
<proteinExistence type="predicted"/>
<dbReference type="Proteomes" id="UP000009192">
    <property type="component" value="Unassembled WGS sequence"/>
</dbReference>
<feature type="compositionally biased region" description="Basic residues" evidence="5">
    <location>
        <begin position="254"/>
        <end position="277"/>
    </location>
</feature>
<dbReference type="InterPro" id="IPR003877">
    <property type="entry name" value="SPRY_dom"/>
</dbReference>
<feature type="compositionally biased region" description="Acidic residues" evidence="5">
    <location>
        <begin position="541"/>
        <end position="555"/>
    </location>
</feature>
<keyword evidence="3" id="KW-0597">Phosphoprotein</keyword>
<accession>A0A0Q9XA13</accession>
<evidence type="ECO:0000313" key="8">
    <source>
        <dbReference type="EMBL" id="KRG04997.1"/>
    </source>
</evidence>
<dbReference type="InterPro" id="IPR003034">
    <property type="entry name" value="SAP_dom"/>
</dbReference>
<dbReference type="EMBL" id="CH933808">
    <property type="protein sequence ID" value="KRG04997.1"/>
    <property type="molecule type" value="Genomic_DNA"/>
</dbReference>
<feature type="compositionally biased region" description="Acidic residues" evidence="5">
    <location>
        <begin position="108"/>
        <end position="123"/>
    </location>
</feature>
<dbReference type="InterPro" id="IPR001870">
    <property type="entry name" value="B30.2/SPRY"/>
</dbReference>
<dbReference type="SMART" id="SM00513">
    <property type="entry name" value="SAP"/>
    <property type="match status" value="1"/>
</dbReference>
<keyword evidence="9" id="KW-1185">Reference proteome</keyword>
<dbReference type="SMR" id="A0A0Q9XA13"/>
<evidence type="ECO:0000256" key="3">
    <source>
        <dbReference type="ARBA" id="ARBA00022553"/>
    </source>
</evidence>
<feature type="compositionally biased region" description="Basic and acidic residues" evidence="5">
    <location>
        <begin position="234"/>
        <end position="253"/>
    </location>
</feature>
<evidence type="ECO:0000313" key="9">
    <source>
        <dbReference type="Proteomes" id="UP000009192"/>
    </source>
</evidence>
<dbReference type="InterPro" id="IPR043136">
    <property type="entry name" value="B30.2/SPRY_sf"/>
</dbReference>
<dbReference type="GO" id="GO:0000380">
    <property type="term" value="P:alternative mRNA splicing, via spliceosome"/>
    <property type="evidence" value="ECO:0007669"/>
    <property type="project" value="TreeGrafter"/>
</dbReference>
<dbReference type="SUPFAM" id="SSF68906">
    <property type="entry name" value="SAP domain"/>
    <property type="match status" value="1"/>
</dbReference>
<dbReference type="Gene3D" id="1.10.720.30">
    <property type="entry name" value="SAP domain"/>
    <property type="match status" value="1"/>
</dbReference>
<feature type="domain" description="SAP" evidence="7">
    <location>
        <begin position="6"/>
        <end position="40"/>
    </location>
</feature>
<dbReference type="Gene3D" id="2.60.120.920">
    <property type="match status" value="1"/>
</dbReference>
<evidence type="ECO:0000256" key="1">
    <source>
        <dbReference type="ARBA" id="ARBA00004123"/>
    </source>
</evidence>
<feature type="compositionally biased region" description="Basic and acidic residues" evidence="5">
    <location>
        <begin position="502"/>
        <end position="520"/>
    </location>
</feature>
<evidence type="ECO:0000256" key="4">
    <source>
        <dbReference type="ARBA" id="ARBA00023242"/>
    </source>
</evidence>
<dbReference type="PROSITE" id="PS50800">
    <property type="entry name" value="SAP"/>
    <property type="match status" value="1"/>
</dbReference>
<dbReference type="GO" id="GO:0005634">
    <property type="term" value="C:nucleus"/>
    <property type="evidence" value="ECO:0007669"/>
    <property type="project" value="UniProtKB-SubCell"/>
</dbReference>
<dbReference type="AlphaFoldDB" id="A0A0Q9XA13"/>
<dbReference type="SMART" id="SM00449">
    <property type="entry name" value="SPRY"/>
    <property type="match status" value="1"/>
</dbReference>
<dbReference type="InterPro" id="IPR036361">
    <property type="entry name" value="SAP_dom_sf"/>
</dbReference>
<gene>
    <name evidence="8" type="primary">Dmoj\GI18786</name>
    <name evidence="8" type="ORF">Dmoj_GI18786</name>
</gene>
<dbReference type="InterPro" id="IPR013320">
    <property type="entry name" value="ConA-like_dom_sf"/>
</dbReference>
<evidence type="ECO:0000259" key="6">
    <source>
        <dbReference type="PROSITE" id="PS50188"/>
    </source>
</evidence>
<dbReference type="SUPFAM" id="SSF52540">
    <property type="entry name" value="P-loop containing nucleoside triphosphate hydrolases"/>
    <property type="match status" value="1"/>
</dbReference>
<dbReference type="CDD" id="cd12884">
    <property type="entry name" value="SPRY_hnRNP"/>
    <property type="match status" value="1"/>
</dbReference>
<dbReference type="Pfam" id="PF13671">
    <property type="entry name" value="AAA_33"/>
    <property type="match status" value="1"/>
</dbReference>
<name>A0A0Q9XA13_DROMO</name>
<dbReference type="Pfam" id="PF00622">
    <property type="entry name" value="SPRY"/>
    <property type="match status" value="1"/>
</dbReference>
<comment type="subcellular location">
    <subcellularLocation>
        <location evidence="1">Nucleus</location>
    </subcellularLocation>
</comment>
<feature type="compositionally biased region" description="Low complexity" evidence="5">
    <location>
        <begin position="607"/>
        <end position="619"/>
    </location>
</feature>
<dbReference type="Pfam" id="PF02037">
    <property type="entry name" value="SAP"/>
    <property type="match status" value="1"/>
</dbReference>
<dbReference type="PANTHER" id="PTHR12381:SF56">
    <property type="entry name" value="B30.2_SPRY DOMAIN-CONTAINING PROTEIN-RELATED"/>
    <property type="match status" value="1"/>
</dbReference>
<dbReference type="InterPro" id="IPR027417">
    <property type="entry name" value="P-loop_NTPase"/>
</dbReference>
<dbReference type="PROSITE" id="PS50188">
    <property type="entry name" value="B302_SPRY"/>
    <property type="match status" value="1"/>
</dbReference>
<feature type="region of interest" description="Disordered" evidence="5">
    <location>
        <begin position="42"/>
        <end position="293"/>
    </location>
</feature>
<feature type="compositionally biased region" description="Low complexity" evidence="5">
    <location>
        <begin position="68"/>
        <end position="84"/>
    </location>
</feature>
<organism evidence="8 9">
    <name type="scientific">Drosophila mojavensis</name>
    <name type="common">Fruit fly</name>
    <dbReference type="NCBI Taxonomy" id="7230"/>
    <lineage>
        <taxon>Eukaryota</taxon>
        <taxon>Metazoa</taxon>
        <taxon>Ecdysozoa</taxon>
        <taxon>Arthropoda</taxon>
        <taxon>Hexapoda</taxon>
        <taxon>Insecta</taxon>
        <taxon>Pterygota</taxon>
        <taxon>Neoptera</taxon>
        <taxon>Endopterygota</taxon>
        <taxon>Diptera</taxon>
        <taxon>Brachycera</taxon>
        <taxon>Muscomorpha</taxon>
        <taxon>Ephydroidea</taxon>
        <taxon>Drosophilidae</taxon>
        <taxon>Drosophila</taxon>
    </lineage>
</organism>
<dbReference type="SUPFAM" id="SSF49899">
    <property type="entry name" value="Concanavalin A-like lectins/glucanases"/>
    <property type="match status" value="1"/>
</dbReference>
<feature type="domain" description="B30.2/SPRY" evidence="6">
    <location>
        <begin position="275"/>
        <end position="486"/>
    </location>
</feature>
<dbReference type="InterPro" id="IPR035778">
    <property type="entry name" value="SPRY_hnRNP_U"/>
</dbReference>
<keyword evidence="2" id="KW-0488">Methylation</keyword>
<feature type="region of interest" description="Disordered" evidence="5">
    <location>
        <begin position="492"/>
        <end position="688"/>
    </location>
</feature>
<dbReference type="GO" id="GO:0003723">
    <property type="term" value="F:RNA binding"/>
    <property type="evidence" value="ECO:0007669"/>
    <property type="project" value="TreeGrafter"/>
</dbReference>
<evidence type="ECO:0000259" key="7">
    <source>
        <dbReference type="PROSITE" id="PS50800"/>
    </source>
</evidence>
<feature type="compositionally biased region" description="Low complexity" evidence="5">
    <location>
        <begin position="578"/>
        <end position="600"/>
    </location>
</feature>
<dbReference type="Gene3D" id="3.40.50.300">
    <property type="entry name" value="P-loop containing nucleotide triphosphate hydrolases"/>
    <property type="match status" value="1"/>
</dbReference>
<feature type="compositionally biased region" description="Basic and acidic residues" evidence="5">
    <location>
        <begin position="278"/>
        <end position="293"/>
    </location>
</feature>
<dbReference type="OrthoDB" id="445357at2759"/>
<protein>
    <submittedName>
        <fullName evidence="8">Uncharacterized protein, isoform C</fullName>
    </submittedName>
</protein>
<keyword evidence="4" id="KW-0539">Nucleus</keyword>
<evidence type="ECO:0000256" key="2">
    <source>
        <dbReference type="ARBA" id="ARBA00022481"/>
    </source>
</evidence>
<feature type="compositionally biased region" description="Basic and acidic residues" evidence="5">
    <location>
        <begin position="665"/>
        <end position="680"/>
    </location>
</feature>
<dbReference type="PANTHER" id="PTHR12381">
    <property type="entry name" value="HETEROGENEOUS NUCLEAR RIBONUCLEOPROTEIN U FAMILY MEMBER"/>
    <property type="match status" value="1"/>
</dbReference>
<evidence type="ECO:0000256" key="5">
    <source>
        <dbReference type="SAM" id="MobiDB-lite"/>
    </source>
</evidence>
<reference evidence="8 9" key="1">
    <citation type="journal article" date="2007" name="Nature">
        <title>Evolution of genes and genomes on the Drosophila phylogeny.</title>
        <authorList>
            <consortium name="Drosophila 12 Genomes Consortium"/>
            <person name="Clark A.G."/>
            <person name="Eisen M.B."/>
            <person name="Smith D.R."/>
            <person name="Bergman C.M."/>
            <person name="Oliver B."/>
            <person name="Markow T.A."/>
            <person name="Kaufman T.C."/>
            <person name="Kellis M."/>
            <person name="Gelbart W."/>
            <person name="Iyer V.N."/>
            <person name="Pollard D.A."/>
            <person name="Sackton T.B."/>
            <person name="Larracuente A.M."/>
            <person name="Singh N.D."/>
            <person name="Abad J.P."/>
            <person name="Abt D.N."/>
            <person name="Adryan B."/>
            <person name="Aguade M."/>
            <person name="Akashi H."/>
            <person name="Anderson W.W."/>
            <person name="Aquadro C.F."/>
            <person name="Ardell D.H."/>
            <person name="Arguello R."/>
            <person name="Artieri C.G."/>
            <person name="Barbash D.A."/>
            <person name="Barker D."/>
            <person name="Barsanti P."/>
            <person name="Batterham P."/>
            <person name="Batzoglou S."/>
            <person name="Begun D."/>
            <person name="Bhutkar A."/>
            <person name="Blanco E."/>
            <person name="Bosak S.A."/>
            <person name="Bradley R.K."/>
            <person name="Brand A.D."/>
            <person name="Brent M.R."/>
            <person name="Brooks A.N."/>
            <person name="Brown R.H."/>
            <person name="Butlin R.K."/>
            <person name="Caggese C."/>
            <person name="Calvi B.R."/>
            <person name="Bernardo de Carvalho A."/>
            <person name="Caspi A."/>
            <person name="Castrezana S."/>
            <person name="Celniker S.E."/>
            <person name="Chang J.L."/>
            <person name="Chapple C."/>
            <person name="Chatterji S."/>
            <person name="Chinwalla A."/>
            <person name="Civetta A."/>
            <person name="Clifton S.W."/>
            <person name="Comeron J.M."/>
            <person name="Costello J.C."/>
            <person name="Coyne J.A."/>
            <person name="Daub J."/>
            <person name="David R.G."/>
            <person name="Delcher A.L."/>
            <person name="Delehaunty K."/>
            <person name="Do C.B."/>
            <person name="Ebling H."/>
            <person name="Edwards K."/>
            <person name="Eickbush T."/>
            <person name="Evans J.D."/>
            <person name="Filipski A."/>
            <person name="Findeiss S."/>
            <person name="Freyhult E."/>
            <person name="Fulton L."/>
            <person name="Fulton R."/>
            <person name="Garcia A.C."/>
            <person name="Gardiner A."/>
            <person name="Garfield D.A."/>
            <person name="Garvin B.E."/>
            <person name="Gibson G."/>
            <person name="Gilbert D."/>
            <person name="Gnerre S."/>
            <person name="Godfrey J."/>
            <person name="Good R."/>
            <person name="Gotea V."/>
            <person name="Gravely B."/>
            <person name="Greenberg A.J."/>
            <person name="Griffiths-Jones S."/>
            <person name="Gross S."/>
            <person name="Guigo R."/>
            <person name="Gustafson E.A."/>
            <person name="Haerty W."/>
            <person name="Hahn M.W."/>
            <person name="Halligan D.L."/>
            <person name="Halpern A.L."/>
            <person name="Halter G.M."/>
            <person name="Han M.V."/>
            <person name="Heger A."/>
            <person name="Hillier L."/>
            <person name="Hinrichs A.S."/>
            <person name="Holmes I."/>
            <person name="Hoskins R.A."/>
            <person name="Hubisz M.J."/>
            <person name="Hultmark D."/>
            <person name="Huntley M.A."/>
            <person name="Jaffe D.B."/>
            <person name="Jagadeeshan S."/>
            <person name="Jeck W.R."/>
            <person name="Johnson J."/>
            <person name="Jones C.D."/>
            <person name="Jordan W.C."/>
            <person name="Karpen G.H."/>
            <person name="Kataoka E."/>
            <person name="Keightley P.D."/>
            <person name="Kheradpour P."/>
            <person name="Kirkness E.F."/>
            <person name="Koerich L.B."/>
            <person name="Kristiansen K."/>
            <person name="Kudrna D."/>
            <person name="Kulathinal R.J."/>
            <person name="Kumar S."/>
            <person name="Kwok R."/>
            <person name="Lander E."/>
            <person name="Langley C.H."/>
            <person name="Lapoint R."/>
            <person name="Lazzaro B.P."/>
            <person name="Lee S.J."/>
            <person name="Levesque L."/>
            <person name="Li R."/>
            <person name="Lin C.F."/>
            <person name="Lin M.F."/>
            <person name="Lindblad-Toh K."/>
            <person name="Llopart A."/>
            <person name="Long M."/>
            <person name="Low L."/>
            <person name="Lozovsky E."/>
            <person name="Lu J."/>
            <person name="Luo M."/>
            <person name="Machado C.A."/>
            <person name="Makalowski W."/>
            <person name="Marzo M."/>
            <person name="Matsuda M."/>
            <person name="Matzkin L."/>
            <person name="McAllister B."/>
            <person name="McBride C.S."/>
            <person name="McKernan B."/>
            <person name="McKernan K."/>
            <person name="Mendez-Lago M."/>
            <person name="Minx P."/>
            <person name="Mollenhauer M.U."/>
            <person name="Montooth K."/>
            <person name="Mount S.M."/>
            <person name="Mu X."/>
            <person name="Myers E."/>
            <person name="Negre B."/>
            <person name="Newfeld S."/>
            <person name="Nielsen R."/>
            <person name="Noor M.A."/>
            <person name="O'Grady P."/>
            <person name="Pachter L."/>
            <person name="Papaceit M."/>
            <person name="Parisi M.J."/>
            <person name="Parisi M."/>
            <person name="Parts L."/>
            <person name="Pedersen J.S."/>
            <person name="Pesole G."/>
            <person name="Phillippy A.M."/>
            <person name="Ponting C.P."/>
            <person name="Pop M."/>
            <person name="Porcelli D."/>
            <person name="Powell J.R."/>
            <person name="Prohaska S."/>
            <person name="Pruitt K."/>
            <person name="Puig M."/>
            <person name="Quesneville H."/>
            <person name="Ram K.R."/>
            <person name="Rand D."/>
            <person name="Rasmussen M.D."/>
            <person name="Reed L.K."/>
            <person name="Reenan R."/>
            <person name="Reily A."/>
            <person name="Remington K.A."/>
            <person name="Rieger T.T."/>
            <person name="Ritchie M.G."/>
            <person name="Robin C."/>
            <person name="Rogers Y.H."/>
            <person name="Rohde C."/>
            <person name="Rozas J."/>
            <person name="Rubenfield M.J."/>
            <person name="Ruiz A."/>
            <person name="Russo S."/>
            <person name="Salzberg S.L."/>
            <person name="Sanchez-Gracia A."/>
            <person name="Saranga D.J."/>
            <person name="Sato H."/>
            <person name="Schaeffer S.W."/>
            <person name="Schatz M.C."/>
            <person name="Schlenke T."/>
            <person name="Schwartz R."/>
            <person name="Segarra C."/>
            <person name="Singh R.S."/>
            <person name="Sirot L."/>
            <person name="Sirota M."/>
            <person name="Sisneros N.B."/>
            <person name="Smith C.D."/>
            <person name="Smith T.F."/>
            <person name="Spieth J."/>
            <person name="Stage D.E."/>
            <person name="Stark A."/>
            <person name="Stephan W."/>
            <person name="Strausberg R.L."/>
            <person name="Strempel S."/>
            <person name="Sturgill D."/>
            <person name="Sutton G."/>
            <person name="Sutton G.G."/>
            <person name="Tao W."/>
            <person name="Teichmann S."/>
            <person name="Tobari Y.N."/>
            <person name="Tomimura Y."/>
            <person name="Tsolas J.M."/>
            <person name="Valente V.L."/>
            <person name="Venter E."/>
            <person name="Venter J.C."/>
            <person name="Vicario S."/>
            <person name="Vieira F.G."/>
            <person name="Vilella A.J."/>
            <person name="Villasante A."/>
            <person name="Walenz B."/>
            <person name="Wang J."/>
            <person name="Wasserman M."/>
            <person name="Watts T."/>
            <person name="Wilson D."/>
            <person name="Wilson R.K."/>
            <person name="Wing R.A."/>
            <person name="Wolfner M.F."/>
            <person name="Wong A."/>
            <person name="Wong G.K."/>
            <person name="Wu C.I."/>
            <person name="Wu G."/>
            <person name="Yamamoto D."/>
            <person name="Yang H.P."/>
            <person name="Yang S.P."/>
            <person name="Yorke J.A."/>
            <person name="Yoshida K."/>
            <person name="Zdobnov E."/>
            <person name="Zhang P."/>
            <person name="Zhang Y."/>
            <person name="Zimin A.V."/>
            <person name="Baldwin J."/>
            <person name="Abdouelleil A."/>
            <person name="Abdulkadir J."/>
            <person name="Abebe A."/>
            <person name="Abera B."/>
            <person name="Abreu J."/>
            <person name="Acer S.C."/>
            <person name="Aftuck L."/>
            <person name="Alexander A."/>
            <person name="An P."/>
            <person name="Anderson E."/>
            <person name="Anderson S."/>
            <person name="Arachi H."/>
            <person name="Azer M."/>
            <person name="Bachantsang P."/>
            <person name="Barry A."/>
            <person name="Bayul T."/>
            <person name="Berlin A."/>
            <person name="Bessette D."/>
            <person name="Bloom T."/>
            <person name="Blye J."/>
            <person name="Boguslavskiy L."/>
            <person name="Bonnet C."/>
            <person name="Boukhgalter B."/>
            <person name="Bourzgui I."/>
            <person name="Brown A."/>
            <person name="Cahill P."/>
            <person name="Channer S."/>
            <person name="Cheshatsang Y."/>
            <person name="Chuda L."/>
            <person name="Citroen M."/>
            <person name="Collymore A."/>
            <person name="Cooke P."/>
            <person name="Costello M."/>
            <person name="D'Aco K."/>
            <person name="Daza R."/>
            <person name="De Haan G."/>
            <person name="DeGray S."/>
            <person name="DeMaso C."/>
            <person name="Dhargay N."/>
            <person name="Dooley K."/>
            <person name="Dooley E."/>
            <person name="Doricent M."/>
            <person name="Dorje P."/>
            <person name="Dorjee K."/>
            <person name="Dupes A."/>
            <person name="Elong R."/>
            <person name="Falk J."/>
            <person name="Farina A."/>
            <person name="Faro S."/>
            <person name="Ferguson D."/>
            <person name="Fisher S."/>
            <person name="Foley C.D."/>
            <person name="Franke A."/>
            <person name="Friedrich D."/>
            <person name="Gadbois L."/>
            <person name="Gearin G."/>
            <person name="Gearin C.R."/>
            <person name="Giannoukos G."/>
            <person name="Goode T."/>
            <person name="Graham J."/>
            <person name="Grandbois E."/>
            <person name="Grewal S."/>
            <person name="Gyaltsen K."/>
            <person name="Hafez N."/>
            <person name="Hagos B."/>
            <person name="Hall J."/>
            <person name="Henson C."/>
            <person name="Hollinger A."/>
            <person name="Honan T."/>
            <person name="Huard M.D."/>
            <person name="Hughes L."/>
            <person name="Hurhula B."/>
            <person name="Husby M.E."/>
            <person name="Kamat A."/>
            <person name="Kanga B."/>
            <person name="Kashin S."/>
            <person name="Khazanovich D."/>
            <person name="Kisner P."/>
            <person name="Lance K."/>
            <person name="Lara M."/>
            <person name="Lee W."/>
            <person name="Lennon N."/>
            <person name="Letendre F."/>
            <person name="LeVine R."/>
            <person name="Lipovsky A."/>
            <person name="Liu X."/>
            <person name="Liu J."/>
            <person name="Liu S."/>
            <person name="Lokyitsang T."/>
            <person name="Lokyitsang Y."/>
            <person name="Lubonja R."/>
            <person name="Lui A."/>
            <person name="MacDonald P."/>
            <person name="Magnisalis V."/>
            <person name="Maru K."/>
            <person name="Matthews C."/>
            <person name="McCusker W."/>
            <person name="McDonough S."/>
            <person name="Mehta T."/>
            <person name="Meldrim J."/>
            <person name="Meneus L."/>
            <person name="Mihai O."/>
            <person name="Mihalev A."/>
            <person name="Mihova T."/>
            <person name="Mittelman R."/>
            <person name="Mlenga V."/>
            <person name="Montmayeur A."/>
            <person name="Mulrain L."/>
            <person name="Navidi A."/>
            <person name="Naylor J."/>
            <person name="Negash T."/>
            <person name="Nguyen T."/>
            <person name="Nguyen N."/>
            <person name="Nicol R."/>
            <person name="Norbu C."/>
            <person name="Norbu N."/>
            <person name="Novod N."/>
            <person name="O'Neill B."/>
            <person name="Osman S."/>
            <person name="Markiewicz E."/>
            <person name="Oyono O.L."/>
            <person name="Patti C."/>
            <person name="Phunkhang P."/>
            <person name="Pierre F."/>
            <person name="Priest M."/>
            <person name="Raghuraman S."/>
            <person name="Rege F."/>
            <person name="Reyes R."/>
            <person name="Rise C."/>
            <person name="Rogov P."/>
            <person name="Ross K."/>
            <person name="Ryan E."/>
            <person name="Settipalli S."/>
            <person name="Shea T."/>
            <person name="Sherpa N."/>
            <person name="Shi L."/>
            <person name="Shih D."/>
            <person name="Sparrow T."/>
            <person name="Spaulding J."/>
            <person name="Stalker J."/>
            <person name="Stange-Thomann N."/>
            <person name="Stavropoulos S."/>
            <person name="Stone C."/>
            <person name="Strader C."/>
            <person name="Tesfaye S."/>
            <person name="Thomson T."/>
            <person name="Thoulutsang Y."/>
            <person name="Thoulutsang D."/>
            <person name="Topham K."/>
            <person name="Topping I."/>
            <person name="Tsamla T."/>
            <person name="Vassiliev H."/>
            <person name="Vo A."/>
            <person name="Wangchuk T."/>
            <person name="Wangdi T."/>
            <person name="Weiand M."/>
            <person name="Wilkinson J."/>
            <person name="Wilson A."/>
            <person name="Yadav S."/>
            <person name="Young G."/>
            <person name="Yu Q."/>
            <person name="Zembek L."/>
            <person name="Zhong D."/>
            <person name="Zimmer A."/>
            <person name="Zwirko Z."/>
            <person name="Jaffe D.B."/>
            <person name="Alvarez P."/>
            <person name="Brockman W."/>
            <person name="Butler J."/>
            <person name="Chin C."/>
            <person name="Gnerre S."/>
            <person name="Grabherr M."/>
            <person name="Kleber M."/>
            <person name="Mauceli E."/>
            <person name="MacCallum I."/>
        </authorList>
    </citation>
    <scope>NUCLEOTIDE SEQUENCE [LARGE SCALE GENOMIC DNA]</scope>
    <source>
        <strain evidence="9">Tucson 15081-1352.22</strain>
    </source>
</reference>